<dbReference type="GO" id="GO:0006355">
    <property type="term" value="P:regulation of DNA-templated transcription"/>
    <property type="evidence" value="ECO:0007669"/>
    <property type="project" value="InterPro"/>
</dbReference>
<sequence length="214" mass="24460">MGISILMADDHRLFAIGVSKLLEGFPEFKLVGQVENGREVILYLEKNSQVDVLVIDLNMPIMNGIQLLPYLNRKYPEIRKLVMSGQRNKTTLEMCKNLGANGFIGKDACLQEFTDALKRIATGGEYFPCFEALHNHRSNETPCLYQKMRDVFCLSDRETEILQMILNQAEGKEIVNKLHLSPHTVKTHRKNIYRKLNVHNVSGLLGLIREHPQL</sequence>
<evidence type="ECO:0000256" key="1">
    <source>
        <dbReference type="ARBA" id="ARBA00022553"/>
    </source>
</evidence>
<protein>
    <submittedName>
        <fullName evidence="6">DNA-binding response regulator</fullName>
    </submittedName>
</protein>
<dbReference type="SMART" id="SM00448">
    <property type="entry name" value="REC"/>
    <property type="match status" value="1"/>
</dbReference>
<feature type="modified residue" description="4-aspartylphosphate" evidence="3">
    <location>
        <position position="56"/>
    </location>
</feature>
<reference evidence="6" key="1">
    <citation type="journal article" date="2014" name="Int. J. Syst. Evol. Microbiol.">
        <title>Complete genome sequence of Corynebacterium casei LMG S-19264T (=DSM 44701T), isolated from a smear-ripened cheese.</title>
        <authorList>
            <consortium name="US DOE Joint Genome Institute (JGI-PGF)"/>
            <person name="Walter F."/>
            <person name="Albersmeier A."/>
            <person name="Kalinowski J."/>
            <person name="Ruckert C."/>
        </authorList>
    </citation>
    <scope>NUCLEOTIDE SEQUENCE</scope>
    <source>
        <strain evidence="6">KCTC 23224</strain>
    </source>
</reference>
<dbReference type="PROSITE" id="PS50043">
    <property type="entry name" value="HTH_LUXR_2"/>
    <property type="match status" value="1"/>
</dbReference>
<dbReference type="Pfam" id="PF00072">
    <property type="entry name" value="Response_reg"/>
    <property type="match status" value="1"/>
</dbReference>
<dbReference type="InterPro" id="IPR058245">
    <property type="entry name" value="NreC/VraR/RcsB-like_REC"/>
</dbReference>
<dbReference type="PANTHER" id="PTHR43214">
    <property type="entry name" value="TWO-COMPONENT RESPONSE REGULATOR"/>
    <property type="match status" value="1"/>
</dbReference>
<dbReference type="Pfam" id="PF00196">
    <property type="entry name" value="GerE"/>
    <property type="match status" value="1"/>
</dbReference>
<keyword evidence="7" id="KW-1185">Reference proteome</keyword>
<dbReference type="CDD" id="cd06170">
    <property type="entry name" value="LuxR_C_like"/>
    <property type="match status" value="1"/>
</dbReference>
<evidence type="ECO:0000259" key="4">
    <source>
        <dbReference type="PROSITE" id="PS50043"/>
    </source>
</evidence>
<dbReference type="AlphaFoldDB" id="A0A8J3CZH7"/>
<dbReference type="SMART" id="SM00421">
    <property type="entry name" value="HTH_LUXR"/>
    <property type="match status" value="1"/>
</dbReference>
<dbReference type="EMBL" id="BMYF01000021">
    <property type="protein sequence ID" value="GHB47685.1"/>
    <property type="molecule type" value="Genomic_DNA"/>
</dbReference>
<dbReference type="InterPro" id="IPR000792">
    <property type="entry name" value="Tscrpt_reg_LuxR_C"/>
</dbReference>
<gene>
    <name evidence="6" type="ORF">GCM10008106_30640</name>
</gene>
<evidence type="ECO:0000313" key="6">
    <source>
        <dbReference type="EMBL" id="GHB47685.1"/>
    </source>
</evidence>
<evidence type="ECO:0000256" key="3">
    <source>
        <dbReference type="PROSITE-ProRule" id="PRU00169"/>
    </source>
</evidence>
<dbReference type="InterPro" id="IPR016032">
    <property type="entry name" value="Sig_transdc_resp-reg_C-effctor"/>
</dbReference>
<dbReference type="InterPro" id="IPR011006">
    <property type="entry name" value="CheY-like_superfamily"/>
</dbReference>
<dbReference type="SUPFAM" id="SSF52172">
    <property type="entry name" value="CheY-like"/>
    <property type="match status" value="1"/>
</dbReference>
<name>A0A8J3CZH7_9BACT</name>
<evidence type="ECO:0000313" key="7">
    <source>
        <dbReference type="Proteomes" id="UP000642809"/>
    </source>
</evidence>
<dbReference type="GO" id="GO:0000160">
    <property type="term" value="P:phosphorelay signal transduction system"/>
    <property type="evidence" value="ECO:0007669"/>
    <property type="project" value="InterPro"/>
</dbReference>
<dbReference type="RefSeq" id="WP_189584658.1">
    <property type="nucleotide sequence ID" value="NZ_BMYF01000021.1"/>
</dbReference>
<dbReference type="Gene3D" id="3.40.50.2300">
    <property type="match status" value="1"/>
</dbReference>
<dbReference type="InterPro" id="IPR039420">
    <property type="entry name" value="WalR-like"/>
</dbReference>
<accession>A0A8J3CZH7</accession>
<comment type="caution">
    <text evidence="6">The sequence shown here is derived from an EMBL/GenBank/DDBJ whole genome shotgun (WGS) entry which is preliminary data.</text>
</comment>
<keyword evidence="2 6" id="KW-0238">DNA-binding</keyword>
<evidence type="ECO:0000256" key="2">
    <source>
        <dbReference type="ARBA" id="ARBA00023125"/>
    </source>
</evidence>
<proteinExistence type="predicted"/>
<organism evidence="6 7">
    <name type="scientific">Mongoliitalea lutea</name>
    <dbReference type="NCBI Taxonomy" id="849756"/>
    <lineage>
        <taxon>Bacteria</taxon>
        <taxon>Pseudomonadati</taxon>
        <taxon>Bacteroidota</taxon>
        <taxon>Cytophagia</taxon>
        <taxon>Cytophagales</taxon>
        <taxon>Cyclobacteriaceae</taxon>
        <taxon>Mongoliitalea</taxon>
    </lineage>
</organism>
<evidence type="ECO:0000259" key="5">
    <source>
        <dbReference type="PROSITE" id="PS50110"/>
    </source>
</evidence>
<feature type="domain" description="Response regulatory" evidence="5">
    <location>
        <begin position="4"/>
        <end position="121"/>
    </location>
</feature>
<dbReference type="Proteomes" id="UP000642809">
    <property type="component" value="Unassembled WGS sequence"/>
</dbReference>
<dbReference type="SUPFAM" id="SSF46894">
    <property type="entry name" value="C-terminal effector domain of the bipartite response regulators"/>
    <property type="match status" value="1"/>
</dbReference>
<dbReference type="PRINTS" id="PR00038">
    <property type="entry name" value="HTHLUXR"/>
</dbReference>
<feature type="domain" description="HTH luxR-type" evidence="4">
    <location>
        <begin position="147"/>
        <end position="212"/>
    </location>
</feature>
<dbReference type="InterPro" id="IPR001789">
    <property type="entry name" value="Sig_transdc_resp-reg_receiver"/>
</dbReference>
<dbReference type="PROSITE" id="PS50110">
    <property type="entry name" value="RESPONSE_REGULATORY"/>
    <property type="match status" value="1"/>
</dbReference>
<dbReference type="CDD" id="cd17535">
    <property type="entry name" value="REC_NarL-like"/>
    <property type="match status" value="1"/>
</dbReference>
<dbReference type="GO" id="GO:0003677">
    <property type="term" value="F:DNA binding"/>
    <property type="evidence" value="ECO:0007669"/>
    <property type="project" value="UniProtKB-KW"/>
</dbReference>
<dbReference type="PANTHER" id="PTHR43214:SF17">
    <property type="entry name" value="TRANSCRIPTIONAL REGULATORY PROTEIN RCSB"/>
    <property type="match status" value="1"/>
</dbReference>
<keyword evidence="1 3" id="KW-0597">Phosphoprotein</keyword>
<reference evidence="6" key="2">
    <citation type="submission" date="2020-09" db="EMBL/GenBank/DDBJ databases">
        <authorList>
            <person name="Sun Q."/>
            <person name="Kim S."/>
        </authorList>
    </citation>
    <scope>NUCLEOTIDE SEQUENCE</scope>
    <source>
        <strain evidence="6">KCTC 23224</strain>
    </source>
</reference>